<sequence>MISHLHVKDFAIINEMDVDFHTGLNIITGETGAGKSIIIEAVSLALGSRADTAFVRSGKDKAVIELIMEDCPSQATDLLVENDIPIDDNQVIIKREISISGKSICRINNQIVSVSFLNMLCKKLADIHGQYDHQSLLDPELHITFVDLYNSSEILPVKALTEKFYLEYRKLSTELNQLTKNAADNQRKHDFMAFELNEINNARLSPGEDTALEEEILSLQNSEKIYGNLSDAYDSVYGNSPSVLQTLAKVQNQLQEISPYSKSVCDLLSDFDDAYYKLEDISREIRNIRDNITFSPEQLDSAISRMDLIDKLKLKYGGSIEEILAYRTQLEEDLSRIENIDEAKSTLSHQLSVCEEQLKLASQRLSALRKASAKELQIKIMEQLFELSFTNSEFQIKISDNPAGFTANGTDTAEFLISTNRGEPLKPLAKIASGGEMSRIMLAFKKIVGDYDDIPTMIFDEIDTGISGIAASVVGRKLKEIAQNHQIICITHLPQITACGSHNYKIVKHSDDTSTYTTLVPLSKEEKIKEVARLLGGLNITESTLKSAEELIEVSSR</sequence>
<dbReference type="GO" id="GO:0043590">
    <property type="term" value="C:bacterial nucleoid"/>
    <property type="evidence" value="ECO:0007669"/>
    <property type="project" value="TreeGrafter"/>
</dbReference>
<evidence type="ECO:0000256" key="7">
    <source>
        <dbReference type="ARBA" id="ARBA00023204"/>
    </source>
</evidence>
<evidence type="ECO:0000256" key="4">
    <source>
        <dbReference type="ARBA" id="ARBA00022741"/>
    </source>
</evidence>
<evidence type="ECO:0000313" key="11">
    <source>
        <dbReference type="EMBL" id="QHI71055.1"/>
    </source>
</evidence>
<dbReference type="PANTHER" id="PTHR11059:SF0">
    <property type="entry name" value="DNA REPAIR PROTEIN RECN"/>
    <property type="match status" value="1"/>
</dbReference>
<feature type="domain" description="RecF/RecN/SMC N-terminal" evidence="10">
    <location>
        <begin position="1"/>
        <end position="514"/>
    </location>
</feature>
<dbReference type="GO" id="GO:0006310">
    <property type="term" value="P:DNA recombination"/>
    <property type="evidence" value="ECO:0007669"/>
    <property type="project" value="InterPro"/>
</dbReference>
<evidence type="ECO:0000313" key="12">
    <source>
        <dbReference type="Proteomes" id="UP000463883"/>
    </source>
</evidence>
<dbReference type="Proteomes" id="UP000463883">
    <property type="component" value="Chromosome"/>
</dbReference>
<dbReference type="RefSeq" id="WP_162360833.1">
    <property type="nucleotide sequence ID" value="NZ_CP047591.1"/>
</dbReference>
<dbReference type="InterPro" id="IPR003395">
    <property type="entry name" value="RecF/RecN/SMC_N"/>
</dbReference>
<dbReference type="InterPro" id="IPR027417">
    <property type="entry name" value="P-loop_NTPase"/>
</dbReference>
<dbReference type="KEGG" id="amic:Ami3637_00440"/>
<keyword evidence="12" id="KW-1185">Reference proteome</keyword>
<evidence type="ECO:0000256" key="5">
    <source>
        <dbReference type="ARBA" id="ARBA00022763"/>
    </source>
</evidence>
<dbReference type="AlphaFoldDB" id="A0A6P1MJ63"/>
<comment type="similarity">
    <text evidence="2 9">Belongs to the RecN family.</text>
</comment>
<dbReference type="Pfam" id="PF02463">
    <property type="entry name" value="SMC_N"/>
    <property type="match status" value="1"/>
</dbReference>
<evidence type="ECO:0000256" key="2">
    <source>
        <dbReference type="ARBA" id="ARBA00009441"/>
    </source>
</evidence>
<dbReference type="InterPro" id="IPR004604">
    <property type="entry name" value="DNA_recomb/repair_RecN"/>
</dbReference>
<accession>A0A6P1MJ63</accession>
<dbReference type="SUPFAM" id="SSF52540">
    <property type="entry name" value="P-loop containing nucleoside triphosphate hydrolases"/>
    <property type="match status" value="1"/>
</dbReference>
<evidence type="ECO:0000256" key="3">
    <source>
        <dbReference type="ARBA" id="ARBA00021315"/>
    </source>
</evidence>
<proteinExistence type="inferred from homology"/>
<dbReference type="CDD" id="cd03241">
    <property type="entry name" value="ABC_RecN"/>
    <property type="match status" value="2"/>
</dbReference>
<dbReference type="GO" id="GO:0005524">
    <property type="term" value="F:ATP binding"/>
    <property type="evidence" value="ECO:0007669"/>
    <property type="project" value="UniProtKB-KW"/>
</dbReference>
<dbReference type="PIRSF" id="PIRSF003128">
    <property type="entry name" value="RecN"/>
    <property type="match status" value="1"/>
</dbReference>
<dbReference type="GO" id="GO:0009432">
    <property type="term" value="P:SOS response"/>
    <property type="evidence" value="ECO:0007669"/>
    <property type="project" value="TreeGrafter"/>
</dbReference>
<keyword evidence="5 9" id="KW-0227">DNA damage</keyword>
<dbReference type="NCBIfam" id="TIGR00634">
    <property type="entry name" value="recN"/>
    <property type="match status" value="1"/>
</dbReference>
<dbReference type="GO" id="GO:0006281">
    <property type="term" value="P:DNA repair"/>
    <property type="evidence" value="ECO:0007669"/>
    <property type="project" value="UniProtKB-KW"/>
</dbReference>
<dbReference type="Gene3D" id="3.40.50.300">
    <property type="entry name" value="P-loop containing nucleotide triphosphate hydrolases"/>
    <property type="match status" value="2"/>
</dbReference>
<dbReference type="FunFam" id="3.40.50.300:FF:000319">
    <property type="entry name" value="DNA repair protein RecN"/>
    <property type="match status" value="1"/>
</dbReference>
<dbReference type="PANTHER" id="PTHR11059">
    <property type="entry name" value="DNA REPAIR PROTEIN RECN"/>
    <property type="match status" value="1"/>
</dbReference>
<evidence type="ECO:0000256" key="8">
    <source>
        <dbReference type="ARBA" id="ARBA00033408"/>
    </source>
</evidence>
<keyword evidence="7 9" id="KW-0234">DNA repair</keyword>
<evidence type="ECO:0000259" key="10">
    <source>
        <dbReference type="Pfam" id="PF02463"/>
    </source>
</evidence>
<organism evidence="11 12">
    <name type="scientific">Aminipila terrae</name>
    <dbReference type="NCBI Taxonomy" id="2697030"/>
    <lineage>
        <taxon>Bacteria</taxon>
        <taxon>Bacillati</taxon>
        <taxon>Bacillota</taxon>
        <taxon>Clostridia</taxon>
        <taxon>Peptostreptococcales</taxon>
        <taxon>Anaerovoracaceae</taxon>
        <taxon>Aminipila</taxon>
    </lineage>
</organism>
<evidence type="ECO:0000256" key="6">
    <source>
        <dbReference type="ARBA" id="ARBA00022840"/>
    </source>
</evidence>
<gene>
    <name evidence="11" type="primary">recN</name>
    <name evidence="11" type="ORF">Ami3637_00440</name>
</gene>
<evidence type="ECO:0000256" key="9">
    <source>
        <dbReference type="PIRNR" id="PIRNR003128"/>
    </source>
</evidence>
<dbReference type="FunFam" id="3.40.50.300:FF:000356">
    <property type="entry name" value="DNA repair protein RecN"/>
    <property type="match status" value="1"/>
</dbReference>
<reference evidence="11 12" key="1">
    <citation type="submission" date="2020-01" db="EMBL/GenBank/DDBJ databases">
        <title>Genomic analysis of Aminipila sp. CBA3637.</title>
        <authorList>
            <person name="Kim Y.B."/>
            <person name="Roh S.W."/>
        </authorList>
    </citation>
    <scope>NUCLEOTIDE SEQUENCE [LARGE SCALE GENOMIC DNA]</scope>
    <source>
        <strain evidence="11 12">CBA3637</strain>
    </source>
</reference>
<name>A0A6P1MJ63_9FIRM</name>
<keyword evidence="6" id="KW-0067">ATP-binding</keyword>
<evidence type="ECO:0000256" key="1">
    <source>
        <dbReference type="ARBA" id="ARBA00003618"/>
    </source>
</evidence>
<dbReference type="EMBL" id="CP047591">
    <property type="protein sequence ID" value="QHI71055.1"/>
    <property type="molecule type" value="Genomic_DNA"/>
</dbReference>
<protein>
    <recommendedName>
        <fullName evidence="3 9">DNA repair protein RecN</fullName>
    </recommendedName>
    <alternativeName>
        <fullName evidence="8 9">Recombination protein N</fullName>
    </alternativeName>
</protein>
<keyword evidence="4" id="KW-0547">Nucleotide-binding</keyword>
<comment type="function">
    <text evidence="1 9">May be involved in recombinational repair of damaged DNA.</text>
</comment>